<dbReference type="Pfam" id="PF06124">
    <property type="entry name" value="DUF960"/>
    <property type="match status" value="1"/>
</dbReference>
<dbReference type="AlphaFoldDB" id="A0A172Q8I0"/>
<organism evidence="1 2">
    <name type="scientific">Streptococcus pantholopis</name>
    <dbReference type="NCBI Taxonomy" id="1811193"/>
    <lineage>
        <taxon>Bacteria</taxon>
        <taxon>Bacillati</taxon>
        <taxon>Bacillota</taxon>
        <taxon>Bacilli</taxon>
        <taxon>Lactobacillales</taxon>
        <taxon>Streptococcaceae</taxon>
        <taxon>Streptococcus</taxon>
    </lineage>
</organism>
<gene>
    <name evidence="1" type="ORF">A0O21_07095</name>
</gene>
<dbReference type="Gene3D" id="3.10.450.150">
    <property type="entry name" value="enterococcus faecalis protein"/>
    <property type="match status" value="1"/>
</dbReference>
<evidence type="ECO:0008006" key="3">
    <source>
        <dbReference type="Google" id="ProtNLM"/>
    </source>
</evidence>
<dbReference type="RefSeq" id="WP_067063532.1">
    <property type="nucleotide sequence ID" value="NZ_CP014699.1"/>
</dbReference>
<reference evidence="2" key="2">
    <citation type="submission" date="2016-03" db="EMBL/GenBank/DDBJ databases">
        <title>Streptococcus antelopensis sp. nov., isolated from the feces of the Tibetan antelope (Pantholops hodgsonii) in Hoh Xil National Nature Reserve, Qinghai, China.</title>
        <authorList>
            <person name="Bai X."/>
        </authorList>
    </citation>
    <scope>NUCLEOTIDE SEQUENCE [LARGE SCALE GENOMIC DNA]</scope>
    <source>
        <strain evidence="2">TA 26</strain>
    </source>
</reference>
<protein>
    <recommendedName>
        <fullName evidence="3">GTP cyclohydrolase</fullName>
    </recommendedName>
</protein>
<keyword evidence="2" id="KW-1185">Reference proteome</keyword>
<dbReference type="EMBL" id="CP014699">
    <property type="protein sequence ID" value="AND79803.1"/>
    <property type="molecule type" value="Genomic_DNA"/>
</dbReference>
<dbReference type="Proteomes" id="UP000077317">
    <property type="component" value="Chromosome"/>
</dbReference>
<dbReference type="InterPro" id="IPR009303">
    <property type="entry name" value="DUF960"/>
</dbReference>
<evidence type="ECO:0000313" key="2">
    <source>
        <dbReference type="Proteomes" id="UP000077317"/>
    </source>
</evidence>
<dbReference type="STRING" id="1811193.A0O21_07095"/>
<proteinExistence type="predicted"/>
<dbReference type="KEGG" id="spat:A0O21_07095"/>
<dbReference type="OrthoDB" id="2225914at2"/>
<reference evidence="1 2" key="1">
    <citation type="journal article" date="2016" name="Int. J. Syst. Evol. Microbiol.">
        <title>Streptococcuspantholopis sp. nov., isolated from faeces of the Tibetan antelope (Pantholops hodgsonii).</title>
        <authorList>
            <person name="Bai X."/>
            <person name="Xiong Y."/>
            <person name="Lu S."/>
            <person name="Jin D."/>
            <person name="Lai X."/>
            <person name="Yang J."/>
            <person name="Niu L."/>
            <person name="Hu S."/>
            <person name="Meng X."/>
            <person name="Pu J."/>
            <person name="Ye C."/>
            <person name="Xu J."/>
        </authorList>
    </citation>
    <scope>NUCLEOTIDE SEQUENCE [LARGE SCALE GENOMIC DNA]</scope>
    <source>
        <strain evidence="1 2">TA 26</strain>
    </source>
</reference>
<name>A0A172Q8I0_9STRE</name>
<accession>A0A172Q8I0</accession>
<evidence type="ECO:0000313" key="1">
    <source>
        <dbReference type="EMBL" id="AND79803.1"/>
    </source>
</evidence>
<sequence length="103" mass="12102">MAFNNTKERYASFGVATSLPHEIIDIFWELLDYYLKDVFPLDNTLTFQLVKHSGKLSFVYQDKKRQLAIVFDYDTPYDPFYPETVNIVDNHGIETLILPHELI</sequence>